<evidence type="ECO:0000313" key="2">
    <source>
        <dbReference type="EMBL" id="MDV7010802.1"/>
    </source>
</evidence>
<sequence>MLTPAFVGATSLFMFVTLIIFVALLISELEPDDSEVDIEDTWW</sequence>
<accession>A0AAE4R959</accession>
<evidence type="ECO:0000256" key="1">
    <source>
        <dbReference type="SAM" id="Phobius"/>
    </source>
</evidence>
<feature type="transmembrane region" description="Helical" evidence="1">
    <location>
        <begin position="6"/>
        <end position="26"/>
    </location>
</feature>
<dbReference type="Proteomes" id="UP001187143">
    <property type="component" value="Unassembled WGS sequence"/>
</dbReference>
<proteinExistence type="predicted"/>
<dbReference type="RefSeq" id="WP_317727111.1">
    <property type="nucleotide sequence ID" value="NZ_JAWLLC010000002.1"/>
</dbReference>
<evidence type="ECO:0000313" key="3">
    <source>
        <dbReference type="Proteomes" id="UP001187143"/>
    </source>
</evidence>
<reference evidence="2" key="1">
    <citation type="submission" date="2023-10" db="EMBL/GenBank/DDBJ databases">
        <title>Characterization and genome sequence of Mycobacterium intracellulare ABSURDO, a novel pathogenic isolate with three colony morphotypes that vary in growth and acid-fastness.</title>
        <authorList>
            <person name="Jude B.A."/>
            <person name="Robinson R.T."/>
        </authorList>
    </citation>
    <scope>NUCLEOTIDE SEQUENCE</scope>
    <source>
        <strain evidence="2">ABSURDO Component B</strain>
    </source>
</reference>
<keyword evidence="1" id="KW-0472">Membrane</keyword>
<dbReference type="EMBL" id="JAWLLD010000001">
    <property type="protein sequence ID" value="MDV7010802.1"/>
    <property type="molecule type" value="Genomic_DNA"/>
</dbReference>
<name>A0AAE4R959_MYCIT</name>
<dbReference type="AlphaFoldDB" id="A0AAE4R959"/>
<protein>
    <submittedName>
        <fullName evidence="2">Uncharacterized protein</fullName>
    </submittedName>
</protein>
<gene>
    <name evidence="2" type="ORF">R4F53_00575</name>
</gene>
<organism evidence="2 3">
    <name type="scientific">Mycobacterium intracellulare</name>
    <dbReference type="NCBI Taxonomy" id="1767"/>
    <lineage>
        <taxon>Bacteria</taxon>
        <taxon>Bacillati</taxon>
        <taxon>Actinomycetota</taxon>
        <taxon>Actinomycetes</taxon>
        <taxon>Mycobacteriales</taxon>
        <taxon>Mycobacteriaceae</taxon>
        <taxon>Mycobacterium</taxon>
        <taxon>Mycobacterium avium complex (MAC)</taxon>
    </lineage>
</organism>
<keyword evidence="1" id="KW-1133">Transmembrane helix</keyword>
<comment type="caution">
    <text evidence="2">The sequence shown here is derived from an EMBL/GenBank/DDBJ whole genome shotgun (WGS) entry which is preliminary data.</text>
</comment>
<keyword evidence="1" id="KW-0812">Transmembrane</keyword>